<dbReference type="InterPro" id="IPR001841">
    <property type="entry name" value="Znf_RING"/>
</dbReference>
<dbReference type="AlphaFoldDB" id="A0A6C0DMN5"/>
<accession>A0A6C0DMN5</accession>
<dbReference type="InterPro" id="IPR013083">
    <property type="entry name" value="Znf_RING/FYVE/PHD"/>
</dbReference>
<reference evidence="5" key="1">
    <citation type="journal article" date="2020" name="Nature">
        <title>Giant virus diversity and host interactions through global metagenomics.</title>
        <authorList>
            <person name="Schulz F."/>
            <person name="Roux S."/>
            <person name="Paez-Espino D."/>
            <person name="Jungbluth S."/>
            <person name="Walsh D.A."/>
            <person name="Denef V.J."/>
            <person name="McMahon K.D."/>
            <person name="Konstantinidis K.T."/>
            <person name="Eloe-Fadrosh E.A."/>
            <person name="Kyrpides N.C."/>
            <person name="Woyke T."/>
        </authorList>
    </citation>
    <scope>NUCLEOTIDE SEQUENCE</scope>
    <source>
        <strain evidence="5">GVMAG-M-3300023174-30</strain>
    </source>
</reference>
<proteinExistence type="predicted"/>
<dbReference type="EMBL" id="MN739643">
    <property type="protein sequence ID" value="QHT17751.1"/>
    <property type="molecule type" value="Genomic_DNA"/>
</dbReference>
<evidence type="ECO:0000313" key="5">
    <source>
        <dbReference type="EMBL" id="QHT17751.1"/>
    </source>
</evidence>
<sequence>MSYDINYFCNDIKYIINISFNSMFKKINKNPNYVKFLYNINNQLENEKNINNHLTEQLKNDKIIINDLKFKLERNIICSICLDKELSICCIPCGHTYCNECINNAKNCFICKSNIAQTIKIYIKV</sequence>
<dbReference type="PROSITE" id="PS50089">
    <property type="entry name" value="ZF_RING_2"/>
    <property type="match status" value="1"/>
</dbReference>
<name>A0A6C0DMN5_9ZZZZ</name>
<protein>
    <recommendedName>
        <fullName evidence="4">RING-type domain-containing protein</fullName>
    </recommendedName>
</protein>
<dbReference type="SMART" id="SM00184">
    <property type="entry name" value="RING"/>
    <property type="match status" value="1"/>
</dbReference>
<feature type="domain" description="RING-type" evidence="4">
    <location>
        <begin position="78"/>
        <end position="112"/>
    </location>
</feature>
<dbReference type="Gene3D" id="3.30.40.10">
    <property type="entry name" value="Zinc/RING finger domain, C3HC4 (zinc finger)"/>
    <property type="match status" value="1"/>
</dbReference>
<keyword evidence="3" id="KW-0862">Zinc</keyword>
<dbReference type="GO" id="GO:0008270">
    <property type="term" value="F:zinc ion binding"/>
    <property type="evidence" value="ECO:0007669"/>
    <property type="project" value="UniProtKB-KW"/>
</dbReference>
<evidence type="ECO:0000256" key="3">
    <source>
        <dbReference type="ARBA" id="ARBA00022833"/>
    </source>
</evidence>
<keyword evidence="1" id="KW-0479">Metal-binding</keyword>
<dbReference type="Pfam" id="PF13920">
    <property type="entry name" value="zf-C3HC4_3"/>
    <property type="match status" value="1"/>
</dbReference>
<keyword evidence="2" id="KW-0863">Zinc-finger</keyword>
<dbReference type="SUPFAM" id="SSF57850">
    <property type="entry name" value="RING/U-box"/>
    <property type="match status" value="1"/>
</dbReference>
<evidence type="ECO:0000256" key="2">
    <source>
        <dbReference type="ARBA" id="ARBA00022771"/>
    </source>
</evidence>
<dbReference type="PROSITE" id="PS00518">
    <property type="entry name" value="ZF_RING_1"/>
    <property type="match status" value="1"/>
</dbReference>
<dbReference type="InterPro" id="IPR017907">
    <property type="entry name" value="Znf_RING_CS"/>
</dbReference>
<evidence type="ECO:0000259" key="4">
    <source>
        <dbReference type="PROSITE" id="PS50089"/>
    </source>
</evidence>
<evidence type="ECO:0000256" key="1">
    <source>
        <dbReference type="ARBA" id="ARBA00022723"/>
    </source>
</evidence>
<organism evidence="5">
    <name type="scientific">viral metagenome</name>
    <dbReference type="NCBI Taxonomy" id="1070528"/>
    <lineage>
        <taxon>unclassified sequences</taxon>
        <taxon>metagenomes</taxon>
        <taxon>organismal metagenomes</taxon>
    </lineage>
</organism>